<comment type="similarity">
    <text evidence="1">Belongs to the acetyl-CoA hydrolase/transferase family.</text>
</comment>
<dbReference type="Gene3D" id="3.40.1080.10">
    <property type="entry name" value="Glutaconate Coenzyme A-transferase"/>
    <property type="match status" value="1"/>
</dbReference>
<organism evidence="5 6">
    <name type="scientific">Arsenicicoccus bolidensis</name>
    <dbReference type="NCBI Taxonomy" id="229480"/>
    <lineage>
        <taxon>Bacteria</taxon>
        <taxon>Bacillati</taxon>
        <taxon>Actinomycetota</taxon>
        <taxon>Actinomycetes</taxon>
        <taxon>Micrococcales</taxon>
        <taxon>Intrasporangiaceae</taxon>
        <taxon>Arsenicicoccus</taxon>
    </lineage>
</organism>
<dbReference type="InterPro" id="IPR003702">
    <property type="entry name" value="ActCoA_hydro_N"/>
</dbReference>
<dbReference type="Pfam" id="PF13336">
    <property type="entry name" value="AcetylCoA_hyd_C"/>
    <property type="match status" value="1"/>
</dbReference>
<protein>
    <submittedName>
        <fullName evidence="5">4-hydroxybutyrate CoA-transferase</fullName>
    </submittedName>
</protein>
<sequence length="431" mass="46806">MTFEDAYRRKLASPHDAVTIVEDGDTIVVPTGVGEPPTLLEALSDRRTEFTDVRVEQILPLRPFGYLDPETRRHVRHNAYFLGGPTRKGAQEGWIRTRPSYFSEMPALIREGLFPADVVFAMASEMDEHGYFSLALAPDYTMAAVSRARAVVLEVNPQVPYAFGDCHVHIDQVTAIVEDERPLTAVGLPEIGPVQQAIGTHVAELIPDGATIQIGFGAIPDAVVMQLTDRKDLGVHTEMIGDGILTLVEAGVVTNRLKTAFPGKSVATFALGSERLYRWMHRNRGLEMHPVDVTNDPYLAGSNDLLHTINATIEVDLAGQCCSESMGYVPYSGTGGQSDFVRAANRSRGGKSFIVTPSTAKGGTVSRIVPTLKPGAHVSTSRNDVSHVVTEHGVAHLRGKTNAERAEALIAIADPAFREQLGEQAQEMHLL</sequence>
<accession>A0ABS9Q5P1</accession>
<dbReference type="PANTHER" id="PTHR21432">
    <property type="entry name" value="ACETYL-COA HYDROLASE-RELATED"/>
    <property type="match status" value="1"/>
</dbReference>
<dbReference type="PANTHER" id="PTHR21432:SF20">
    <property type="entry name" value="ACETYL-COA HYDROLASE"/>
    <property type="match status" value="1"/>
</dbReference>
<feature type="domain" description="Acetyl-CoA hydrolase/transferase C-terminal" evidence="4">
    <location>
        <begin position="272"/>
        <end position="425"/>
    </location>
</feature>
<evidence type="ECO:0000259" key="3">
    <source>
        <dbReference type="Pfam" id="PF02550"/>
    </source>
</evidence>
<name>A0ABS9Q5P1_9MICO</name>
<dbReference type="SUPFAM" id="SSF100950">
    <property type="entry name" value="NagB/RpiA/CoA transferase-like"/>
    <property type="match status" value="2"/>
</dbReference>
<evidence type="ECO:0000256" key="1">
    <source>
        <dbReference type="ARBA" id="ARBA00009632"/>
    </source>
</evidence>
<evidence type="ECO:0000259" key="4">
    <source>
        <dbReference type="Pfam" id="PF13336"/>
    </source>
</evidence>
<feature type="domain" description="Acetyl-CoA hydrolase/transferase N-terminal" evidence="3">
    <location>
        <begin position="5"/>
        <end position="186"/>
    </location>
</feature>
<dbReference type="InterPro" id="IPR037171">
    <property type="entry name" value="NagB/RpiA_transferase-like"/>
</dbReference>
<gene>
    <name evidence="5" type="ORF">MHL29_12390</name>
</gene>
<reference evidence="5 6" key="1">
    <citation type="submission" date="2022-02" db="EMBL/GenBank/DDBJ databases">
        <title>Uncovering new skin microbiome diversity through culturing and metagenomics.</title>
        <authorList>
            <person name="Conlan S."/>
            <person name="Deming C."/>
            <person name="Nisc Comparative Sequencing Program N."/>
            <person name="Segre J.A."/>
        </authorList>
    </citation>
    <scope>NUCLEOTIDE SEQUENCE [LARGE SCALE GENOMIC DNA]</scope>
    <source>
        <strain evidence="5 6">ACRQZ</strain>
    </source>
</reference>
<dbReference type="InterPro" id="IPR026888">
    <property type="entry name" value="AcetylCoA_hyd_C"/>
</dbReference>
<dbReference type="InterPro" id="IPR046433">
    <property type="entry name" value="ActCoA_hydro"/>
</dbReference>
<proteinExistence type="inferred from homology"/>
<keyword evidence="2" id="KW-0808">Transferase</keyword>
<dbReference type="Gene3D" id="3.40.1080.20">
    <property type="entry name" value="Acetyl-CoA hydrolase/transferase C-terminal domain"/>
    <property type="match status" value="1"/>
</dbReference>
<dbReference type="InterPro" id="IPR038460">
    <property type="entry name" value="AcetylCoA_hyd_C_sf"/>
</dbReference>
<dbReference type="Proteomes" id="UP001521931">
    <property type="component" value="Unassembled WGS sequence"/>
</dbReference>
<dbReference type="EMBL" id="JAKRCV010000042">
    <property type="protein sequence ID" value="MCG7322677.1"/>
    <property type="molecule type" value="Genomic_DNA"/>
</dbReference>
<dbReference type="Gene3D" id="3.30.750.70">
    <property type="entry name" value="4-hydroxybutyrate coenzyme like domains"/>
    <property type="match status" value="1"/>
</dbReference>
<comment type="caution">
    <text evidence="5">The sequence shown here is derived from an EMBL/GenBank/DDBJ whole genome shotgun (WGS) entry which is preliminary data.</text>
</comment>
<keyword evidence="6" id="KW-1185">Reference proteome</keyword>
<evidence type="ECO:0000313" key="6">
    <source>
        <dbReference type="Proteomes" id="UP001521931"/>
    </source>
</evidence>
<evidence type="ECO:0000313" key="5">
    <source>
        <dbReference type="EMBL" id="MCG7322677.1"/>
    </source>
</evidence>
<dbReference type="RefSeq" id="WP_019287803.1">
    <property type="nucleotide sequence ID" value="NZ_JAKRCV010000042.1"/>
</dbReference>
<dbReference type="Pfam" id="PF02550">
    <property type="entry name" value="AcetylCoA_hydro"/>
    <property type="match status" value="1"/>
</dbReference>
<evidence type="ECO:0000256" key="2">
    <source>
        <dbReference type="ARBA" id="ARBA00022679"/>
    </source>
</evidence>